<evidence type="ECO:0000313" key="3">
    <source>
        <dbReference type="Proteomes" id="UP001519342"/>
    </source>
</evidence>
<evidence type="ECO:0000259" key="1">
    <source>
        <dbReference type="PROSITE" id="PS51186"/>
    </source>
</evidence>
<sequence length="173" mass="20522">MFITVMVLISNNTDKSEFVGVEKVEVIEYFSNENKEHWKGQIALADWGAAKFLLKLLNDMQKFDELLGRDGKLFLLVDGEMIVSFVTLTCQDCIRDKSIFPWFGFLFTYPDYRGNRYSEKLLKYVEEEAKSEGYSIAYLGTDHTELYEKYGYTYMETRKDYWNDEARIYYKKL</sequence>
<comment type="caution">
    <text evidence="2">The sequence shown here is derived from an EMBL/GenBank/DDBJ whole genome shotgun (WGS) entry which is preliminary data.</text>
</comment>
<name>A0ABS4GHP3_9FIRM</name>
<dbReference type="InterPro" id="IPR000182">
    <property type="entry name" value="GNAT_dom"/>
</dbReference>
<accession>A0ABS4GHP3</accession>
<dbReference type="Gene3D" id="3.40.630.30">
    <property type="match status" value="1"/>
</dbReference>
<dbReference type="SUPFAM" id="SSF55729">
    <property type="entry name" value="Acyl-CoA N-acyltransferases (Nat)"/>
    <property type="match status" value="1"/>
</dbReference>
<feature type="domain" description="N-acetyltransferase" evidence="1">
    <location>
        <begin position="24"/>
        <end position="173"/>
    </location>
</feature>
<gene>
    <name evidence="2" type="ORF">J2Z76_003047</name>
</gene>
<evidence type="ECO:0000313" key="2">
    <source>
        <dbReference type="EMBL" id="MBP1927174.1"/>
    </source>
</evidence>
<dbReference type="PROSITE" id="PS51186">
    <property type="entry name" value="GNAT"/>
    <property type="match status" value="1"/>
</dbReference>
<protein>
    <submittedName>
        <fullName evidence="2">GNAT superfamily N-acetyltransferase</fullName>
    </submittedName>
</protein>
<dbReference type="Proteomes" id="UP001519342">
    <property type="component" value="Unassembled WGS sequence"/>
</dbReference>
<dbReference type="CDD" id="cd04301">
    <property type="entry name" value="NAT_SF"/>
    <property type="match status" value="1"/>
</dbReference>
<dbReference type="RefSeq" id="WP_209512887.1">
    <property type="nucleotide sequence ID" value="NZ_JAGGKS010000010.1"/>
</dbReference>
<organism evidence="2 3">
    <name type="scientific">Sedimentibacter acidaminivorans</name>
    <dbReference type="NCBI Taxonomy" id="913099"/>
    <lineage>
        <taxon>Bacteria</taxon>
        <taxon>Bacillati</taxon>
        <taxon>Bacillota</taxon>
        <taxon>Tissierellia</taxon>
        <taxon>Sedimentibacter</taxon>
    </lineage>
</organism>
<reference evidence="2 3" key="1">
    <citation type="submission" date="2021-03" db="EMBL/GenBank/DDBJ databases">
        <title>Genomic Encyclopedia of Type Strains, Phase IV (KMG-IV): sequencing the most valuable type-strain genomes for metagenomic binning, comparative biology and taxonomic classification.</title>
        <authorList>
            <person name="Goeker M."/>
        </authorList>
    </citation>
    <scope>NUCLEOTIDE SEQUENCE [LARGE SCALE GENOMIC DNA]</scope>
    <source>
        <strain evidence="2 3">DSM 24004</strain>
    </source>
</reference>
<dbReference type="InterPro" id="IPR016181">
    <property type="entry name" value="Acyl_CoA_acyltransferase"/>
</dbReference>
<dbReference type="Pfam" id="PF13527">
    <property type="entry name" value="Acetyltransf_9"/>
    <property type="match status" value="1"/>
</dbReference>
<dbReference type="EMBL" id="JAGGKS010000010">
    <property type="protein sequence ID" value="MBP1927174.1"/>
    <property type="molecule type" value="Genomic_DNA"/>
</dbReference>
<proteinExistence type="predicted"/>
<keyword evidence="3" id="KW-1185">Reference proteome</keyword>